<dbReference type="OMA" id="IAFMGHT"/>
<sequence length="133" mass="15524">MEKLIAGYAMKEMMKQKKQIIPTDQKYLYYGCWTTGIAVIAFMGHTTYLKKKYESNYLYKIQGKQYLRSLIQLYLPIICNQLLVSFCSNHQEAFLFSLSSIVHLYQYIMGIPQISYLSAAFTILGCILKFKIE</sequence>
<name>A0BNK0_PARTE</name>
<evidence type="ECO:0000256" key="1">
    <source>
        <dbReference type="SAM" id="Phobius"/>
    </source>
</evidence>
<dbReference type="Proteomes" id="UP000000600">
    <property type="component" value="Unassembled WGS sequence"/>
</dbReference>
<dbReference type="InParanoid" id="A0BNK0"/>
<dbReference type="GeneID" id="5013299"/>
<dbReference type="HOGENOM" id="CLU_1910694_0_0_1"/>
<keyword evidence="1" id="KW-1133">Transmembrane helix</keyword>
<accession>A0BNK0</accession>
<dbReference type="KEGG" id="ptm:GSPATT00030755001"/>
<proteinExistence type="predicted"/>
<gene>
    <name evidence="2" type="ORF">GSPATT00030755001</name>
</gene>
<keyword evidence="3" id="KW-1185">Reference proteome</keyword>
<keyword evidence="1" id="KW-0472">Membrane</keyword>
<organism evidence="2 3">
    <name type="scientific">Paramecium tetraurelia</name>
    <dbReference type="NCBI Taxonomy" id="5888"/>
    <lineage>
        <taxon>Eukaryota</taxon>
        <taxon>Sar</taxon>
        <taxon>Alveolata</taxon>
        <taxon>Ciliophora</taxon>
        <taxon>Intramacronucleata</taxon>
        <taxon>Oligohymenophorea</taxon>
        <taxon>Peniculida</taxon>
        <taxon>Parameciidae</taxon>
        <taxon>Paramecium</taxon>
    </lineage>
</organism>
<reference evidence="2 3" key="1">
    <citation type="journal article" date="2006" name="Nature">
        <title>Global trends of whole-genome duplications revealed by the ciliate Paramecium tetraurelia.</title>
        <authorList>
            <consortium name="Genoscope"/>
            <person name="Aury J.-M."/>
            <person name="Jaillon O."/>
            <person name="Duret L."/>
            <person name="Noel B."/>
            <person name="Jubin C."/>
            <person name="Porcel B.M."/>
            <person name="Segurens B."/>
            <person name="Daubin V."/>
            <person name="Anthouard V."/>
            <person name="Aiach N."/>
            <person name="Arnaiz O."/>
            <person name="Billaut A."/>
            <person name="Beisson J."/>
            <person name="Blanc I."/>
            <person name="Bouhouche K."/>
            <person name="Camara F."/>
            <person name="Duharcourt S."/>
            <person name="Guigo R."/>
            <person name="Gogendeau D."/>
            <person name="Katinka M."/>
            <person name="Keller A.-M."/>
            <person name="Kissmehl R."/>
            <person name="Klotz C."/>
            <person name="Koll F."/>
            <person name="Le Moue A."/>
            <person name="Lepere C."/>
            <person name="Malinsky S."/>
            <person name="Nowacki M."/>
            <person name="Nowak J.K."/>
            <person name="Plattner H."/>
            <person name="Poulain J."/>
            <person name="Ruiz F."/>
            <person name="Serrano V."/>
            <person name="Zagulski M."/>
            <person name="Dessen P."/>
            <person name="Betermier M."/>
            <person name="Weissenbach J."/>
            <person name="Scarpelli C."/>
            <person name="Schachter V."/>
            <person name="Sperling L."/>
            <person name="Meyer E."/>
            <person name="Cohen J."/>
            <person name="Wincker P."/>
        </authorList>
    </citation>
    <scope>NUCLEOTIDE SEQUENCE [LARGE SCALE GENOMIC DNA]</scope>
    <source>
        <strain evidence="2 3">Stock d4-2</strain>
    </source>
</reference>
<evidence type="ECO:0000313" key="2">
    <source>
        <dbReference type="EMBL" id="CAK60117.1"/>
    </source>
</evidence>
<dbReference type="AlphaFoldDB" id="A0BNK0"/>
<keyword evidence="1" id="KW-0812">Transmembrane</keyword>
<dbReference type="OrthoDB" id="295203at2759"/>
<protein>
    <submittedName>
        <fullName evidence="2">Uncharacterized protein</fullName>
    </submittedName>
</protein>
<dbReference type="RefSeq" id="XP_001427515.1">
    <property type="nucleotide sequence ID" value="XM_001427478.1"/>
</dbReference>
<feature type="transmembrane region" description="Helical" evidence="1">
    <location>
        <begin position="27"/>
        <end position="45"/>
    </location>
</feature>
<dbReference type="EMBL" id="CT868006">
    <property type="protein sequence ID" value="CAK60117.1"/>
    <property type="molecule type" value="Genomic_DNA"/>
</dbReference>
<feature type="transmembrane region" description="Helical" evidence="1">
    <location>
        <begin position="104"/>
        <end position="128"/>
    </location>
</feature>
<evidence type="ECO:0000313" key="3">
    <source>
        <dbReference type="Proteomes" id="UP000000600"/>
    </source>
</evidence>